<dbReference type="InterPro" id="IPR058601">
    <property type="entry name" value="Phage_phiTE_015-like"/>
</dbReference>
<organism evidence="1">
    <name type="scientific">Pseudomonas phage Aurca01</name>
    <dbReference type="NCBI Taxonomy" id="3138527"/>
    <lineage>
        <taxon>Viruses</taxon>
    </lineage>
</organism>
<gene>
    <name evidence="1" type="ORF">Aurca01_00076</name>
</gene>
<reference evidence="1" key="1">
    <citation type="journal article" date="2024" name="J. Gen. Virol.">
        <title>Novel phages of Pseudomonas syringae unveil numerous potential auxiliary metabolic genes.</title>
        <authorList>
            <person name="Feltin C."/>
            <person name="Garneau J.R."/>
            <person name="Morris C.E."/>
            <person name="Berard A."/>
            <person name="Torres-Barcelo C."/>
        </authorList>
    </citation>
    <scope>NUCLEOTIDE SEQUENCE</scope>
</reference>
<proteinExistence type="predicted"/>
<dbReference type="Pfam" id="PF26207">
    <property type="entry name" value="Phage_phiTE_015"/>
    <property type="match status" value="1"/>
</dbReference>
<protein>
    <submittedName>
        <fullName evidence="1">Uncharacterized protein</fullName>
    </submittedName>
</protein>
<dbReference type="EMBL" id="PP179334">
    <property type="protein sequence ID" value="XAI71464.1"/>
    <property type="molecule type" value="Genomic_DNA"/>
</dbReference>
<sequence>MSNDKKRDEFEAWARKKSMDLEYRNIPGVGQFYECPRTLLALEAWQASREELVIELPQRWSQDEIHGGWFADPEGVNLDYEKTVEAIEAAGVRVMP</sequence>
<name>A0AAU6W6A9_9VIRU</name>
<accession>A0AAU6W6A9</accession>
<evidence type="ECO:0000313" key="1">
    <source>
        <dbReference type="EMBL" id="XAI71464.1"/>
    </source>
</evidence>